<dbReference type="PROSITE" id="PS50931">
    <property type="entry name" value="HTH_LYSR"/>
    <property type="match status" value="1"/>
</dbReference>
<keyword evidence="7" id="KW-1185">Reference proteome</keyword>
<gene>
    <name evidence="6" type="ORF">PBT88_11080</name>
</gene>
<evidence type="ECO:0000313" key="7">
    <source>
        <dbReference type="Proteomes" id="UP001210865"/>
    </source>
</evidence>
<dbReference type="Pfam" id="PF03466">
    <property type="entry name" value="LysR_substrate"/>
    <property type="match status" value="1"/>
</dbReference>
<accession>A0ABY7NGT3</accession>
<feature type="domain" description="HTH lysR-type" evidence="5">
    <location>
        <begin position="1"/>
        <end position="59"/>
    </location>
</feature>
<name>A0ABY7NGT3_9SPHN</name>
<evidence type="ECO:0000256" key="1">
    <source>
        <dbReference type="ARBA" id="ARBA00009437"/>
    </source>
</evidence>
<dbReference type="Gene3D" id="1.10.10.10">
    <property type="entry name" value="Winged helix-like DNA-binding domain superfamily/Winged helix DNA-binding domain"/>
    <property type="match status" value="1"/>
</dbReference>
<evidence type="ECO:0000313" key="6">
    <source>
        <dbReference type="EMBL" id="WBO20757.1"/>
    </source>
</evidence>
<dbReference type="SUPFAM" id="SSF46785">
    <property type="entry name" value="Winged helix' DNA-binding domain"/>
    <property type="match status" value="1"/>
</dbReference>
<keyword evidence="4" id="KW-0804">Transcription</keyword>
<dbReference type="PANTHER" id="PTHR30537">
    <property type="entry name" value="HTH-TYPE TRANSCRIPTIONAL REGULATOR"/>
    <property type="match status" value="1"/>
</dbReference>
<evidence type="ECO:0000256" key="2">
    <source>
        <dbReference type="ARBA" id="ARBA00023015"/>
    </source>
</evidence>
<dbReference type="Gene3D" id="3.40.190.290">
    <property type="match status" value="1"/>
</dbReference>
<evidence type="ECO:0000259" key="5">
    <source>
        <dbReference type="PROSITE" id="PS50931"/>
    </source>
</evidence>
<dbReference type="InterPro" id="IPR036390">
    <property type="entry name" value="WH_DNA-bd_sf"/>
</dbReference>
<comment type="similarity">
    <text evidence="1">Belongs to the LysR transcriptional regulatory family.</text>
</comment>
<dbReference type="InterPro" id="IPR058163">
    <property type="entry name" value="LysR-type_TF_proteobact-type"/>
</dbReference>
<dbReference type="EMBL" id="CP115174">
    <property type="protein sequence ID" value="WBO20757.1"/>
    <property type="molecule type" value="Genomic_DNA"/>
</dbReference>
<dbReference type="PANTHER" id="PTHR30537:SF3">
    <property type="entry name" value="TRANSCRIPTIONAL REGULATORY PROTEIN"/>
    <property type="match status" value="1"/>
</dbReference>
<keyword evidence="3" id="KW-0238">DNA-binding</keyword>
<dbReference type="RefSeq" id="WP_270075407.1">
    <property type="nucleotide sequence ID" value="NZ_CP115174.1"/>
</dbReference>
<sequence length="298" mass="33011">MTNWDDVRYFLAVARGGSVRAAADRLKVTHSTVIRRIGHLEELLGAQVFQKLPSGYRLTEAGEEILALAELMEGASHQLETRVFGRDQNVRGLLRVALPPTVATHLLMHDFAEFCRLHPDIELQILSSSELVNLTTRQADVALRVVYDRDTLPAHLIGRQLRDVHGAVYIARDLLAAHRSGRETKVRWVLKLEDGGVPEWARENEITPSDAPVTVTDSEAQIIAVRAGLGMAPLSCFVGDVDPSLIRVPGGALRKHGTFWLLTHGETRKTKRVRLFSDFIAQRFDTHATLLAGLLVSG</sequence>
<dbReference type="Proteomes" id="UP001210865">
    <property type="component" value="Chromosome"/>
</dbReference>
<dbReference type="InterPro" id="IPR036388">
    <property type="entry name" value="WH-like_DNA-bd_sf"/>
</dbReference>
<reference evidence="6 7" key="1">
    <citation type="submission" date="2022-12" db="EMBL/GenBank/DDBJ databases">
        <title>Sphingomonas abieness sp. nov., an endophytic bacterium isolated from Abies koreana.</title>
        <authorList>
            <person name="Jiang L."/>
            <person name="Lee J."/>
        </authorList>
    </citation>
    <scope>NUCLEOTIDE SEQUENCE [LARGE SCALE GENOMIC DNA]</scope>
    <source>
        <strain evidence="7">PAMB 00755</strain>
    </source>
</reference>
<dbReference type="Pfam" id="PF00126">
    <property type="entry name" value="HTH_1"/>
    <property type="match status" value="1"/>
</dbReference>
<proteinExistence type="inferred from homology"/>
<evidence type="ECO:0000256" key="3">
    <source>
        <dbReference type="ARBA" id="ARBA00023125"/>
    </source>
</evidence>
<evidence type="ECO:0000256" key="4">
    <source>
        <dbReference type="ARBA" id="ARBA00023163"/>
    </source>
</evidence>
<dbReference type="InterPro" id="IPR000847">
    <property type="entry name" value="LysR_HTH_N"/>
</dbReference>
<organism evidence="6 7">
    <name type="scientific">Sphingomonas abietis</name>
    <dbReference type="NCBI Taxonomy" id="3012344"/>
    <lineage>
        <taxon>Bacteria</taxon>
        <taxon>Pseudomonadati</taxon>
        <taxon>Pseudomonadota</taxon>
        <taxon>Alphaproteobacteria</taxon>
        <taxon>Sphingomonadales</taxon>
        <taxon>Sphingomonadaceae</taxon>
        <taxon>Sphingomonas</taxon>
    </lineage>
</organism>
<dbReference type="InterPro" id="IPR005119">
    <property type="entry name" value="LysR_subst-bd"/>
</dbReference>
<keyword evidence="2" id="KW-0805">Transcription regulation</keyword>
<protein>
    <submittedName>
        <fullName evidence="6">LysR family transcriptional regulator</fullName>
    </submittedName>
</protein>
<dbReference type="SUPFAM" id="SSF53850">
    <property type="entry name" value="Periplasmic binding protein-like II"/>
    <property type="match status" value="1"/>
</dbReference>